<name>A0A371PXU6_STRIH</name>
<accession>A0A371PXU6</accession>
<gene>
    <name evidence="1" type="ORF">DY245_27465</name>
</gene>
<dbReference type="RefSeq" id="WP_128509905.1">
    <property type="nucleotide sequence ID" value="NZ_QUAC01000219.1"/>
</dbReference>
<comment type="caution">
    <text evidence="1">The sequence shown here is derived from an EMBL/GenBank/DDBJ whole genome shotgun (WGS) entry which is preliminary data.</text>
</comment>
<sequence length="236" mass="24984">MNSNSPFSDAFVRLTEPHAAWGAEQLETFNAFLPTGPWTADLDRCIYRQAGRDLRISILGSYDESDASWLWGWANPGFRDMPAVGAAEAVRQFGHTHGIREFTEELVDLSACADPRLAVETLAFGAMGVLGAAGYIGVQASPDARLYMVPDDPQVPWAAPDPVTLPRILLTGAGVHANAAHAVVAGYFGHHALPQRHGPGRISADLPTGATVEVSFDDAGRIGSVEVGAISGPAAR</sequence>
<dbReference type="Pfam" id="PF21813">
    <property type="entry name" value="DUF6882"/>
    <property type="match status" value="1"/>
</dbReference>
<dbReference type="EMBL" id="QUAC01000219">
    <property type="protein sequence ID" value="REK87315.1"/>
    <property type="molecule type" value="Genomic_DNA"/>
</dbReference>
<proteinExistence type="predicted"/>
<protein>
    <submittedName>
        <fullName evidence="1">Uncharacterized protein</fullName>
    </submittedName>
</protein>
<keyword evidence="2" id="KW-1185">Reference proteome</keyword>
<dbReference type="OrthoDB" id="7859927at2"/>
<dbReference type="AlphaFoldDB" id="A0A371PXU6"/>
<evidence type="ECO:0000313" key="1">
    <source>
        <dbReference type="EMBL" id="REK87315.1"/>
    </source>
</evidence>
<dbReference type="InterPro" id="IPR049249">
    <property type="entry name" value="DUF6882"/>
</dbReference>
<organism evidence="1 2">
    <name type="scientific">Streptomyces inhibens</name>
    <dbReference type="NCBI Taxonomy" id="2293571"/>
    <lineage>
        <taxon>Bacteria</taxon>
        <taxon>Bacillati</taxon>
        <taxon>Actinomycetota</taxon>
        <taxon>Actinomycetes</taxon>
        <taxon>Kitasatosporales</taxon>
        <taxon>Streptomycetaceae</taxon>
        <taxon>Streptomyces</taxon>
    </lineage>
</organism>
<evidence type="ECO:0000313" key="2">
    <source>
        <dbReference type="Proteomes" id="UP000262477"/>
    </source>
</evidence>
<reference evidence="1 2" key="1">
    <citation type="submission" date="2018-08" db="EMBL/GenBank/DDBJ databases">
        <title>Streptomyces NEAU-D10 sp. nov., a novel Actinomycete isolated from soil.</title>
        <authorList>
            <person name="Jin L."/>
        </authorList>
    </citation>
    <scope>NUCLEOTIDE SEQUENCE [LARGE SCALE GENOMIC DNA]</scope>
    <source>
        <strain evidence="1 2">NEAU-D10</strain>
    </source>
</reference>
<dbReference type="Proteomes" id="UP000262477">
    <property type="component" value="Unassembled WGS sequence"/>
</dbReference>